<protein>
    <submittedName>
        <fullName evidence="1">5-carboxymethyl-2-hydroxymuconate Delta-isomerase</fullName>
    </submittedName>
</protein>
<dbReference type="PANTHER" id="PTHR37950:SF1">
    <property type="entry name" value="4-HYDROXYPHENYLACETATE CATABOLISM PROTEIN"/>
    <property type="match status" value="1"/>
</dbReference>
<evidence type="ECO:0000313" key="2">
    <source>
        <dbReference type="Proteomes" id="UP001589683"/>
    </source>
</evidence>
<evidence type="ECO:0000313" key="1">
    <source>
        <dbReference type="EMBL" id="MFB9233153.1"/>
    </source>
</evidence>
<dbReference type="SUPFAM" id="SSF55331">
    <property type="entry name" value="Tautomerase/MIF"/>
    <property type="match status" value="1"/>
</dbReference>
<accession>A0ABV5JK71</accession>
<dbReference type="RefSeq" id="WP_213889324.1">
    <property type="nucleotide sequence ID" value="NZ_JAGFNU010000006.1"/>
</dbReference>
<dbReference type="InterPro" id="IPR004220">
    <property type="entry name" value="5-COMe_2-OHmuconate_Isoase"/>
</dbReference>
<reference evidence="1 2" key="1">
    <citation type="submission" date="2024-09" db="EMBL/GenBank/DDBJ databases">
        <authorList>
            <person name="Sun Q."/>
            <person name="Mori K."/>
        </authorList>
    </citation>
    <scope>NUCLEOTIDE SEQUENCE [LARGE SCALE GENOMIC DNA]</scope>
    <source>
        <strain evidence="1 2">CECT 8726</strain>
    </source>
</reference>
<dbReference type="Pfam" id="PF02962">
    <property type="entry name" value="CHMI"/>
    <property type="match status" value="1"/>
</dbReference>
<name>A0ABV5JK71_9RHOB</name>
<dbReference type="PANTHER" id="PTHR37950">
    <property type="entry name" value="4-HYDROXYPHENYLACETATE CATABOLISM PROTEIN"/>
    <property type="match status" value="1"/>
</dbReference>
<proteinExistence type="predicted"/>
<dbReference type="Gene3D" id="3.30.429.10">
    <property type="entry name" value="Macrophage Migration Inhibitory Factor"/>
    <property type="match status" value="1"/>
</dbReference>
<dbReference type="Proteomes" id="UP001589683">
    <property type="component" value="Unassembled WGS sequence"/>
</dbReference>
<dbReference type="CDD" id="cd00580">
    <property type="entry name" value="CHMI"/>
    <property type="match status" value="1"/>
</dbReference>
<gene>
    <name evidence="1" type="ORF">ACFFUT_15285</name>
</gene>
<comment type="caution">
    <text evidence="1">The sequence shown here is derived from an EMBL/GenBank/DDBJ whole genome shotgun (WGS) entry which is preliminary data.</text>
</comment>
<organism evidence="1 2">
    <name type="scientific">Pseudohalocynthiibacter aestuariivivens</name>
    <dbReference type="NCBI Taxonomy" id="1591409"/>
    <lineage>
        <taxon>Bacteria</taxon>
        <taxon>Pseudomonadati</taxon>
        <taxon>Pseudomonadota</taxon>
        <taxon>Alphaproteobacteria</taxon>
        <taxon>Rhodobacterales</taxon>
        <taxon>Paracoccaceae</taxon>
        <taxon>Pseudohalocynthiibacter</taxon>
    </lineage>
</organism>
<keyword evidence="2" id="KW-1185">Reference proteome</keyword>
<dbReference type="InterPro" id="IPR014347">
    <property type="entry name" value="Tautomerase/MIF_sf"/>
</dbReference>
<sequence length="114" mass="12574">MPHIVVEYSATLDQSHDMQALCEKLFKVACDNGIFPDTGAVKVRALPCPYVYIGQEPQSFAHATVRLLSGRDTESKARLTNLILKALVATLPDVGSLTVDIKDIDRETYAKRVL</sequence>
<dbReference type="EMBL" id="JBHMEA010000048">
    <property type="protein sequence ID" value="MFB9233153.1"/>
    <property type="molecule type" value="Genomic_DNA"/>
</dbReference>